<comment type="caution">
    <text evidence="1">The sequence shown here is derived from an EMBL/GenBank/DDBJ whole genome shotgun (WGS) entry which is preliminary data.</text>
</comment>
<evidence type="ECO:0008006" key="3">
    <source>
        <dbReference type="Google" id="ProtNLM"/>
    </source>
</evidence>
<dbReference type="Proteomes" id="UP000633365">
    <property type="component" value="Unassembled WGS sequence"/>
</dbReference>
<keyword evidence="2" id="KW-1185">Reference proteome</keyword>
<dbReference type="AlphaFoldDB" id="A0A934WQT5"/>
<organism evidence="1 2">
    <name type="scientific">Ruminococcus difficilis</name>
    <dbReference type="NCBI Taxonomy" id="2763069"/>
    <lineage>
        <taxon>Bacteria</taxon>
        <taxon>Bacillati</taxon>
        <taxon>Bacillota</taxon>
        <taxon>Clostridia</taxon>
        <taxon>Eubacteriales</taxon>
        <taxon>Oscillospiraceae</taxon>
        <taxon>Ruminococcus</taxon>
    </lineage>
</organism>
<protein>
    <recommendedName>
        <fullName evidence="3">Antitoxin</fullName>
    </recommendedName>
</protein>
<dbReference type="RefSeq" id="WP_201426601.1">
    <property type="nucleotide sequence ID" value="NZ_JAEQMG010000021.1"/>
</dbReference>
<evidence type="ECO:0000313" key="2">
    <source>
        <dbReference type="Proteomes" id="UP000633365"/>
    </source>
</evidence>
<dbReference type="EMBL" id="JAEQMG010000021">
    <property type="protein sequence ID" value="MBK6087289.1"/>
    <property type="molecule type" value="Genomic_DNA"/>
</dbReference>
<accession>A0A934WQT5</accession>
<sequence>MASKKTEIPKHELQALARAFADDIVAFFESEEGQREYEEWLQQKEKNEEIA</sequence>
<proteinExistence type="predicted"/>
<reference evidence="1" key="1">
    <citation type="submission" date="2021-01" db="EMBL/GenBank/DDBJ databases">
        <title>Genome public.</title>
        <authorList>
            <person name="Liu C."/>
            <person name="Sun Q."/>
        </authorList>
    </citation>
    <scope>NUCLEOTIDE SEQUENCE</scope>
    <source>
        <strain evidence="1">M6</strain>
    </source>
</reference>
<gene>
    <name evidence="1" type="ORF">JKK62_01215</name>
</gene>
<name>A0A934WQT5_9FIRM</name>
<evidence type="ECO:0000313" key="1">
    <source>
        <dbReference type="EMBL" id="MBK6087289.1"/>
    </source>
</evidence>